<dbReference type="InterPro" id="IPR036097">
    <property type="entry name" value="HisK_dim/P_sf"/>
</dbReference>
<feature type="domain" description="PAC" evidence="17">
    <location>
        <begin position="568"/>
        <end position="620"/>
    </location>
</feature>
<reference evidence="18 19" key="1">
    <citation type="journal article" date="2018" name="ISME J.">
        <title>Endosymbiont genomes yield clues of tubeworm success.</title>
        <authorList>
            <person name="Li Y."/>
            <person name="Liles M.R."/>
            <person name="Halanych K.M."/>
        </authorList>
    </citation>
    <scope>NUCLEOTIDE SEQUENCE [LARGE SCALE GENOMIC DNA]</scope>
    <source>
        <strain evidence="18">A1462</strain>
    </source>
</reference>
<dbReference type="SMART" id="SM00387">
    <property type="entry name" value="HATPase_c"/>
    <property type="match status" value="1"/>
</dbReference>
<keyword evidence="11 14" id="KW-1133">Transmembrane helix</keyword>
<feature type="transmembrane region" description="Helical" evidence="14">
    <location>
        <begin position="20"/>
        <end position="41"/>
    </location>
</feature>
<dbReference type="InterPro" id="IPR048760">
    <property type="entry name" value="VP0354-like_sensor_dom"/>
</dbReference>
<gene>
    <name evidence="18" type="ORF">DIZ78_12785</name>
</gene>
<comment type="caution">
    <text evidence="18">The sequence shown here is derived from an EMBL/GenBank/DDBJ whole genome shotgun (WGS) entry which is preliminary data.</text>
</comment>
<dbReference type="InterPro" id="IPR004358">
    <property type="entry name" value="Sig_transdc_His_kin-like_C"/>
</dbReference>
<evidence type="ECO:0000313" key="19">
    <source>
        <dbReference type="Proteomes" id="UP000254771"/>
    </source>
</evidence>
<evidence type="ECO:0000256" key="13">
    <source>
        <dbReference type="SAM" id="Coils"/>
    </source>
</evidence>
<dbReference type="SMART" id="SM00086">
    <property type="entry name" value="PAC"/>
    <property type="match status" value="2"/>
</dbReference>
<dbReference type="SUPFAM" id="SSF103190">
    <property type="entry name" value="Sensory domain-like"/>
    <property type="match status" value="2"/>
</dbReference>
<feature type="transmembrane region" description="Helical" evidence="14">
    <location>
        <begin position="338"/>
        <end position="360"/>
    </location>
</feature>
<keyword evidence="19" id="KW-1185">Reference proteome</keyword>
<accession>A0A370DHA3</accession>
<keyword evidence="14" id="KW-0472">Membrane</keyword>
<evidence type="ECO:0000256" key="12">
    <source>
        <dbReference type="ARBA" id="ARBA00023012"/>
    </source>
</evidence>
<evidence type="ECO:0000256" key="10">
    <source>
        <dbReference type="ARBA" id="ARBA00022840"/>
    </source>
</evidence>
<dbReference type="SMART" id="SM00388">
    <property type="entry name" value="HisKA"/>
    <property type="match status" value="1"/>
</dbReference>
<keyword evidence="6" id="KW-0808">Transferase</keyword>
<dbReference type="Gene3D" id="3.30.450.20">
    <property type="entry name" value="PAS domain"/>
    <property type="match status" value="4"/>
</dbReference>
<dbReference type="InterPro" id="IPR036890">
    <property type="entry name" value="HATPase_C_sf"/>
</dbReference>
<keyword evidence="4" id="KW-1003">Cell membrane</keyword>
<evidence type="ECO:0000256" key="11">
    <source>
        <dbReference type="ARBA" id="ARBA00022989"/>
    </source>
</evidence>
<dbReference type="PANTHER" id="PTHR43065:SF10">
    <property type="entry name" value="PEROXIDE STRESS-ACTIVATED HISTIDINE KINASE MAK3"/>
    <property type="match status" value="1"/>
</dbReference>
<dbReference type="Pfam" id="PF00512">
    <property type="entry name" value="HisKA"/>
    <property type="match status" value="1"/>
</dbReference>
<dbReference type="SUPFAM" id="SSF55785">
    <property type="entry name" value="PYP-like sensor domain (PAS domain)"/>
    <property type="match status" value="2"/>
</dbReference>
<keyword evidence="8" id="KW-0547">Nucleotide-binding</keyword>
<dbReference type="SUPFAM" id="SSF55874">
    <property type="entry name" value="ATPase domain of HSP90 chaperone/DNA topoisomerase II/histidine kinase"/>
    <property type="match status" value="1"/>
</dbReference>
<evidence type="ECO:0000256" key="14">
    <source>
        <dbReference type="SAM" id="Phobius"/>
    </source>
</evidence>
<dbReference type="NCBIfam" id="TIGR00229">
    <property type="entry name" value="sensory_box"/>
    <property type="match status" value="2"/>
</dbReference>
<dbReference type="EC" id="2.7.13.3" evidence="3"/>
<dbReference type="Pfam" id="PF13426">
    <property type="entry name" value="PAS_9"/>
    <property type="match status" value="1"/>
</dbReference>
<dbReference type="InterPro" id="IPR003594">
    <property type="entry name" value="HATPase_dom"/>
</dbReference>
<dbReference type="GO" id="GO:0000155">
    <property type="term" value="F:phosphorelay sensor kinase activity"/>
    <property type="evidence" value="ECO:0007669"/>
    <property type="project" value="InterPro"/>
</dbReference>
<dbReference type="Gene3D" id="1.10.287.130">
    <property type="match status" value="1"/>
</dbReference>
<dbReference type="SUPFAM" id="SSF47384">
    <property type="entry name" value="Homodimeric domain of signal transducing histidine kinase"/>
    <property type="match status" value="1"/>
</dbReference>
<dbReference type="Pfam" id="PF00989">
    <property type="entry name" value="PAS"/>
    <property type="match status" value="1"/>
</dbReference>
<dbReference type="InterPro" id="IPR013767">
    <property type="entry name" value="PAS_fold"/>
</dbReference>
<keyword evidence="5" id="KW-0597">Phosphoprotein</keyword>
<evidence type="ECO:0000256" key="5">
    <source>
        <dbReference type="ARBA" id="ARBA00022553"/>
    </source>
</evidence>
<dbReference type="GO" id="GO:0006355">
    <property type="term" value="P:regulation of DNA-templated transcription"/>
    <property type="evidence" value="ECO:0007669"/>
    <property type="project" value="InterPro"/>
</dbReference>
<dbReference type="PROSITE" id="PS50112">
    <property type="entry name" value="PAS"/>
    <property type="match status" value="2"/>
</dbReference>
<dbReference type="CDD" id="cd00130">
    <property type="entry name" value="PAS"/>
    <property type="match status" value="2"/>
</dbReference>
<evidence type="ECO:0000256" key="3">
    <source>
        <dbReference type="ARBA" id="ARBA00012438"/>
    </source>
</evidence>
<evidence type="ECO:0000256" key="4">
    <source>
        <dbReference type="ARBA" id="ARBA00022475"/>
    </source>
</evidence>
<evidence type="ECO:0000259" key="15">
    <source>
        <dbReference type="PROSITE" id="PS50109"/>
    </source>
</evidence>
<evidence type="ECO:0000259" key="17">
    <source>
        <dbReference type="PROSITE" id="PS50113"/>
    </source>
</evidence>
<comment type="subcellular location">
    <subcellularLocation>
        <location evidence="2">Cell membrane</location>
        <topology evidence="2">Multi-pass membrane protein</topology>
    </subcellularLocation>
</comment>
<dbReference type="InterPro" id="IPR001610">
    <property type="entry name" value="PAC"/>
</dbReference>
<protein>
    <recommendedName>
        <fullName evidence="3">histidine kinase</fullName>
        <ecNumber evidence="3">2.7.13.3</ecNumber>
    </recommendedName>
</protein>
<feature type="coiled-coil region" evidence="13">
    <location>
        <begin position="604"/>
        <end position="631"/>
    </location>
</feature>
<keyword evidence="13" id="KW-0175">Coiled coil</keyword>
<dbReference type="InterPro" id="IPR000014">
    <property type="entry name" value="PAS"/>
</dbReference>
<name>A0A370DHA3_9GAMM</name>
<keyword evidence="10" id="KW-0067">ATP-binding</keyword>
<evidence type="ECO:0000256" key="1">
    <source>
        <dbReference type="ARBA" id="ARBA00000085"/>
    </source>
</evidence>
<dbReference type="InterPro" id="IPR005467">
    <property type="entry name" value="His_kinase_dom"/>
</dbReference>
<dbReference type="InterPro" id="IPR029151">
    <property type="entry name" value="Sensor-like_sf"/>
</dbReference>
<dbReference type="InterPro" id="IPR003661">
    <property type="entry name" value="HisK_dim/P_dom"/>
</dbReference>
<feature type="domain" description="PAS" evidence="16">
    <location>
        <begin position="371"/>
        <end position="442"/>
    </location>
</feature>
<evidence type="ECO:0000256" key="7">
    <source>
        <dbReference type="ARBA" id="ARBA00022692"/>
    </source>
</evidence>
<dbReference type="SMART" id="SM00091">
    <property type="entry name" value="PAS"/>
    <property type="match status" value="2"/>
</dbReference>
<dbReference type="InterPro" id="IPR035965">
    <property type="entry name" value="PAS-like_dom_sf"/>
</dbReference>
<dbReference type="GO" id="GO:0005886">
    <property type="term" value="C:plasma membrane"/>
    <property type="evidence" value="ECO:0007669"/>
    <property type="project" value="UniProtKB-SubCell"/>
</dbReference>
<dbReference type="EMBL" id="QFXE01000016">
    <property type="protein sequence ID" value="RDH84251.1"/>
    <property type="molecule type" value="Genomic_DNA"/>
</dbReference>
<evidence type="ECO:0000256" key="8">
    <source>
        <dbReference type="ARBA" id="ARBA00022741"/>
    </source>
</evidence>
<evidence type="ECO:0000313" key="18">
    <source>
        <dbReference type="EMBL" id="RDH84251.1"/>
    </source>
</evidence>
<organism evidence="18 19">
    <name type="scientific">endosymbiont of Escarpia spicata</name>
    <dbReference type="NCBI Taxonomy" id="2200908"/>
    <lineage>
        <taxon>Bacteria</taxon>
        <taxon>Pseudomonadati</taxon>
        <taxon>Pseudomonadota</taxon>
        <taxon>Gammaproteobacteria</taxon>
        <taxon>sulfur-oxidizing symbionts</taxon>
    </lineage>
</organism>
<evidence type="ECO:0000256" key="6">
    <source>
        <dbReference type="ARBA" id="ARBA00022679"/>
    </source>
</evidence>
<dbReference type="GO" id="GO:0005524">
    <property type="term" value="F:ATP binding"/>
    <property type="evidence" value="ECO:0007669"/>
    <property type="project" value="UniProtKB-KW"/>
</dbReference>
<feature type="domain" description="Histidine kinase" evidence="15">
    <location>
        <begin position="640"/>
        <end position="855"/>
    </location>
</feature>
<feature type="domain" description="PAC" evidence="17">
    <location>
        <begin position="446"/>
        <end position="498"/>
    </location>
</feature>
<comment type="catalytic activity">
    <reaction evidence="1">
        <text>ATP + protein L-histidine = ADP + protein N-phospho-L-histidine.</text>
        <dbReference type="EC" id="2.7.13.3"/>
    </reaction>
</comment>
<dbReference type="Gene3D" id="3.30.565.10">
    <property type="entry name" value="Histidine kinase-like ATPase, C-terminal domain"/>
    <property type="match status" value="1"/>
</dbReference>
<dbReference type="PROSITE" id="PS50113">
    <property type="entry name" value="PAC"/>
    <property type="match status" value="2"/>
</dbReference>
<dbReference type="AlphaFoldDB" id="A0A370DHA3"/>
<proteinExistence type="predicted"/>
<evidence type="ECO:0000256" key="9">
    <source>
        <dbReference type="ARBA" id="ARBA00022777"/>
    </source>
</evidence>
<sequence length="871" mass="97945">MPLSPPPSPLSRLSLVKGFLQIFVPLLLVLVVVGFMHYYTLYTTERVSRESSETLNVGLARRMIASDISAVVGDLLFLVEHIERQKIFQMDLSTMREQIGLEFLVFAEKKRLYDQIRFLDEQGMAVVRINFNDGNPAAIPIAELQNKATRYYFQEASQLASGSIYVSPLDLNIEAGKIEYPLKPVMRFAAPVFDVQGNKRGILLLNFLGDRLIDNFTHAAANIGEHIELVNNEGYWLSSPVSRDNWGFMLGNDATFGKRHPVAWKQISAFNSGQFELGDGLFTFATVHPNQAALETSATSIGSVRQSELRRDNYWKIISRVPPSEIYSSMPLFLRTHLALYLATFMLIGIGSAFLAYSHLRHRRAEAQSEYEQRFRHTLENIELAAVALDRSGNIRFCNNHFLSLTGWQRHEVVGENWVEKFAPQDNDQNVRQVLERMANPEDFPTHLETQVKTKSGSQRLITWNNTLSYDAEGEVIGVTGIGEDITEKRHAENELHKLFMAVEQSPSIVLITDRQGKIEYVNPKFSEVTGYLQDEVVGEYPSLLKSGETSNSEYEALWQAISHGGEWRGEFHNRRKNGELYWEAAVISAIRDTNGEITNYLAVKEDITERKRLEQEVETRNRELASSQTLAAMGRMASMIAHDLRNPLSSIKMTLQILGKQPDVADDDKVNELRQISLSQVRYMEEILSDMLTYSRPDAITPEWISLEKVIDTAVGLAQRKIEEHNVKLQTFYQPGLPTIFGDANKLRQVFSNLIVNAAQATDGVENPKIAIEAMVELGAKGTGLRIEICDNGCGINSIDRTKVFEAFYTTRAQGTGLGLAIVKRIVGQHHGTIELHPNEPNGTCLSIIIPTTPQSPEMVGNRPVEVTTS</sequence>
<dbReference type="PROSITE" id="PS50109">
    <property type="entry name" value="HIS_KIN"/>
    <property type="match status" value="1"/>
</dbReference>
<keyword evidence="12" id="KW-0902">Two-component regulatory system</keyword>
<dbReference type="CDD" id="cd00082">
    <property type="entry name" value="HisKA"/>
    <property type="match status" value="1"/>
</dbReference>
<dbReference type="Pfam" id="PF21623">
    <property type="entry name" value="HK_sensor_dom_bact"/>
    <property type="match status" value="1"/>
</dbReference>
<keyword evidence="7 14" id="KW-0812">Transmembrane</keyword>
<dbReference type="Proteomes" id="UP000254771">
    <property type="component" value="Unassembled WGS sequence"/>
</dbReference>
<feature type="domain" description="PAS" evidence="16">
    <location>
        <begin position="495"/>
        <end position="540"/>
    </location>
</feature>
<dbReference type="InterPro" id="IPR000700">
    <property type="entry name" value="PAS-assoc_C"/>
</dbReference>
<dbReference type="Pfam" id="PF02518">
    <property type="entry name" value="HATPase_c"/>
    <property type="match status" value="1"/>
</dbReference>
<evidence type="ECO:0000256" key="2">
    <source>
        <dbReference type="ARBA" id="ARBA00004651"/>
    </source>
</evidence>
<evidence type="ECO:0000259" key="16">
    <source>
        <dbReference type="PROSITE" id="PS50112"/>
    </source>
</evidence>
<dbReference type="PANTHER" id="PTHR43065">
    <property type="entry name" value="SENSOR HISTIDINE KINASE"/>
    <property type="match status" value="1"/>
</dbReference>
<keyword evidence="9 18" id="KW-0418">Kinase</keyword>
<dbReference type="PRINTS" id="PR00344">
    <property type="entry name" value="BCTRLSENSOR"/>
</dbReference>